<feature type="non-terminal residue" evidence="1">
    <location>
        <position position="1"/>
    </location>
</feature>
<sequence length="29" mass="3616">TEDTYGFNKFLKDFNIYPVLKLQLIYRLY</sequence>
<reference evidence="1" key="1">
    <citation type="submission" date="2019-03" db="EMBL/GenBank/DDBJ databases">
        <title>Single cell metagenomics reveals metabolic interactions within the superorganism composed of flagellate Streblomastix strix and complex community of Bacteroidetes bacteria on its surface.</title>
        <authorList>
            <person name="Treitli S.C."/>
            <person name="Kolisko M."/>
            <person name="Husnik F."/>
            <person name="Keeling P."/>
            <person name="Hampl V."/>
        </authorList>
    </citation>
    <scope>NUCLEOTIDE SEQUENCE</scope>
    <source>
        <strain evidence="1">STM</strain>
    </source>
</reference>
<accession>A0A5J4PPC5</accession>
<gene>
    <name evidence="1" type="ORF">EZS27_038246</name>
</gene>
<comment type="caution">
    <text evidence="1">The sequence shown here is derived from an EMBL/GenBank/DDBJ whole genome shotgun (WGS) entry which is preliminary data.</text>
</comment>
<name>A0A5J4PPC5_9ZZZZ</name>
<dbReference type="EMBL" id="SNRY01007422">
    <property type="protein sequence ID" value="KAA6310454.1"/>
    <property type="molecule type" value="Genomic_DNA"/>
</dbReference>
<proteinExistence type="predicted"/>
<organism evidence="1">
    <name type="scientific">termite gut metagenome</name>
    <dbReference type="NCBI Taxonomy" id="433724"/>
    <lineage>
        <taxon>unclassified sequences</taxon>
        <taxon>metagenomes</taxon>
        <taxon>organismal metagenomes</taxon>
    </lineage>
</organism>
<dbReference type="AlphaFoldDB" id="A0A5J4PPC5"/>
<protein>
    <submittedName>
        <fullName evidence="1">Uncharacterized protein</fullName>
    </submittedName>
</protein>
<evidence type="ECO:0000313" key="1">
    <source>
        <dbReference type="EMBL" id="KAA6310454.1"/>
    </source>
</evidence>